<reference evidence="3" key="1">
    <citation type="submission" date="2022-10" db="EMBL/GenBank/DDBJ databases">
        <title>Comparative genomic analysis of Cohnella hashimotonis sp. nov., isolated from the International Space Station.</title>
        <authorList>
            <person name="Simpson A."/>
            <person name="Venkateswaran K."/>
        </authorList>
    </citation>
    <scope>NUCLEOTIDE SEQUENCE</scope>
    <source>
        <strain evidence="3">DSM 28161</strain>
    </source>
</reference>
<dbReference type="InterPro" id="IPR001763">
    <property type="entry name" value="Rhodanese-like_dom"/>
</dbReference>
<name>A0A9X4KWZ5_9BACL</name>
<keyword evidence="1" id="KW-1133">Transmembrane helix</keyword>
<dbReference type="PROSITE" id="PS50206">
    <property type="entry name" value="RHODANESE_3"/>
    <property type="match status" value="1"/>
</dbReference>
<dbReference type="SUPFAM" id="SSF52821">
    <property type="entry name" value="Rhodanese/Cell cycle control phosphatase"/>
    <property type="match status" value="1"/>
</dbReference>
<comment type="caution">
    <text evidence="3">The sequence shown here is derived from an EMBL/GenBank/DDBJ whole genome shotgun (WGS) entry which is preliminary data.</text>
</comment>
<dbReference type="CDD" id="cd00158">
    <property type="entry name" value="RHOD"/>
    <property type="match status" value="1"/>
</dbReference>
<evidence type="ECO:0000313" key="3">
    <source>
        <dbReference type="EMBL" id="MDG0812826.1"/>
    </source>
</evidence>
<keyword evidence="4" id="KW-1185">Reference proteome</keyword>
<dbReference type="Pfam" id="PF00581">
    <property type="entry name" value="Rhodanese"/>
    <property type="match status" value="1"/>
</dbReference>
<dbReference type="AlphaFoldDB" id="A0A9X4KWZ5"/>
<evidence type="ECO:0000259" key="2">
    <source>
        <dbReference type="PROSITE" id="PS50206"/>
    </source>
</evidence>
<organism evidence="3 4">
    <name type="scientific">Cohnella rhizosphaerae</name>
    <dbReference type="NCBI Taxonomy" id="1457232"/>
    <lineage>
        <taxon>Bacteria</taxon>
        <taxon>Bacillati</taxon>
        <taxon>Bacillota</taxon>
        <taxon>Bacilli</taxon>
        <taxon>Bacillales</taxon>
        <taxon>Paenibacillaceae</taxon>
        <taxon>Cohnella</taxon>
    </lineage>
</organism>
<gene>
    <name evidence="3" type="ORF">OMP40_28495</name>
</gene>
<feature type="transmembrane region" description="Helical" evidence="1">
    <location>
        <begin position="6"/>
        <end position="23"/>
    </location>
</feature>
<sequence length="242" mass="28401">MDKGTILNLVFIVLVVWFAYTRFKPAKGLRNLNAQAFQTELATRGTVIDVREPNEYKSGFIAGAKNILKDPHLKKVNKEFYEYFNGLTHDDTAIILSIMYIGRDEKDPDEYERRRQEFEVEGYEFDEPEDGVFDSPQKKVFDYLRYIKMSKTSKDEIISIMMEKSDLPEYLLDGLQILRVYLTKKVLNYVSIIHVTQIWLMDNGIYFEKKSRGNVYIVQSKWIHNGTGESENGDIKKVYFRN</sequence>
<dbReference type="InterPro" id="IPR036873">
    <property type="entry name" value="Rhodanese-like_dom_sf"/>
</dbReference>
<dbReference type="Proteomes" id="UP001153404">
    <property type="component" value="Unassembled WGS sequence"/>
</dbReference>
<dbReference type="EMBL" id="JAPDIA010000008">
    <property type="protein sequence ID" value="MDG0812826.1"/>
    <property type="molecule type" value="Genomic_DNA"/>
</dbReference>
<evidence type="ECO:0000313" key="4">
    <source>
        <dbReference type="Proteomes" id="UP001153404"/>
    </source>
</evidence>
<keyword evidence="1" id="KW-0812">Transmembrane</keyword>
<protein>
    <submittedName>
        <fullName evidence="3">Rhodanese-like domain-containing protein</fullName>
    </submittedName>
</protein>
<proteinExistence type="predicted"/>
<evidence type="ECO:0000256" key="1">
    <source>
        <dbReference type="SAM" id="Phobius"/>
    </source>
</evidence>
<dbReference type="Gene3D" id="3.40.250.10">
    <property type="entry name" value="Rhodanese-like domain"/>
    <property type="match status" value="1"/>
</dbReference>
<feature type="domain" description="Rhodanese" evidence="2">
    <location>
        <begin position="41"/>
        <end position="67"/>
    </location>
</feature>
<accession>A0A9X4KWZ5</accession>
<keyword evidence="1" id="KW-0472">Membrane</keyword>
<dbReference type="RefSeq" id="WP_277536377.1">
    <property type="nucleotide sequence ID" value="NZ_JAPDIA010000008.1"/>
</dbReference>